<dbReference type="Gene3D" id="3.30.710.10">
    <property type="entry name" value="Potassium Channel Kv1.1, Chain A"/>
    <property type="match status" value="1"/>
</dbReference>
<organism evidence="2 3">
    <name type="scientific">Cerrena zonata</name>
    <dbReference type="NCBI Taxonomy" id="2478898"/>
    <lineage>
        <taxon>Eukaryota</taxon>
        <taxon>Fungi</taxon>
        <taxon>Dikarya</taxon>
        <taxon>Basidiomycota</taxon>
        <taxon>Agaricomycotina</taxon>
        <taxon>Agaricomycetes</taxon>
        <taxon>Polyporales</taxon>
        <taxon>Cerrenaceae</taxon>
        <taxon>Cerrena</taxon>
    </lineage>
</organism>
<dbReference type="EMBL" id="JASBNA010000012">
    <property type="protein sequence ID" value="KAK7687859.1"/>
    <property type="molecule type" value="Genomic_DNA"/>
</dbReference>
<evidence type="ECO:0000259" key="1">
    <source>
        <dbReference type="Pfam" id="PF00651"/>
    </source>
</evidence>
<name>A0AAW0G927_9APHY</name>
<proteinExistence type="predicted"/>
<sequence length="123" mass="13765">MEDIHDQAIPSSDIPAELAGAPFDDPTGDIILRSNGARKVDFRTQRIFLIHASTVFKGMFTLPQVDIPDSGAPIVEMQENEQALRSLLLWCHLGAVPEPLASFEQLYNLYYIANKYMMDGIKI</sequence>
<accession>A0AAW0G927</accession>
<dbReference type="Pfam" id="PF00651">
    <property type="entry name" value="BTB"/>
    <property type="match status" value="1"/>
</dbReference>
<evidence type="ECO:0000313" key="3">
    <source>
        <dbReference type="Proteomes" id="UP001385951"/>
    </source>
</evidence>
<dbReference type="InterPro" id="IPR011333">
    <property type="entry name" value="SKP1/BTB/POZ_sf"/>
</dbReference>
<dbReference type="InterPro" id="IPR000210">
    <property type="entry name" value="BTB/POZ_dom"/>
</dbReference>
<dbReference type="AlphaFoldDB" id="A0AAW0G927"/>
<comment type="caution">
    <text evidence="2">The sequence shown here is derived from an EMBL/GenBank/DDBJ whole genome shotgun (WGS) entry which is preliminary data.</text>
</comment>
<protein>
    <recommendedName>
        <fullName evidence="1">BTB domain-containing protein</fullName>
    </recommendedName>
</protein>
<reference evidence="2 3" key="1">
    <citation type="submission" date="2022-09" db="EMBL/GenBank/DDBJ databases">
        <authorList>
            <person name="Palmer J.M."/>
        </authorList>
    </citation>
    <scope>NUCLEOTIDE SEQUENCE [LARGE SCALE GENOMIC DNA]</scope>
    <source>
        <strain evidence="2 3">DSM 7382</strain>
    </source>
</reference>
<feature type="domain" description="BTB" evidence="1">
    <location>
        <begin position="29"/>
        <end position="121"/>
    </location>
</feature>
<dbReference type="SUPFAM" id="SSF54695">
    <property type="entry name" value="POZ domain"/>
    <property type="match status" value="1"/>
</dbReference>
<dbReference type="Proteomes" id="UP001385951">
    <property type="component" value="Unassembled WGS sequence"/>
</dbReference>
<gene>
    <name evidence="2" type="ORF">QCA50_009078</name>
</gene>
<keyword evidence="3" id="KW-1185">Reference proteome</keyword>
<evidence type="ECO:0000313" key="2">
    <source>
        <dbReference type="EMBL" id="KAK7687859.1"/>
    </source>
</evidence>